<protein>
    <submittedName>
        <fullName evidence="1">Uncharacterized protein</fullName>
    </submittedName>
</protein>
<name>A0A1M6XGJ6_9FLAO</name>
<dbReference type="AlphaFoldDB" id="A0A1M6XGJ6"/>
<comment type="caution">
    <text evidence="1">The sequence shown here is derived from an EMBL/GenBank/DDBJ whole genome shotgun (WGS) entry which is preliminary data.</text>
</comment>
<reference evidence="1 2" key="1">
    <citation type="submission" date="2016-11" db="EMBL/GenBank/DDBJ databases">
        <authorList>
            <person name="Varghese N."/>
            <person name="Submissions S."/>
        </authorList>
    </citation>
    <scope>NUCLEOTIDE SEQUENCE [LARGE SCALE GENOMIC DNA]</scope>
    <source>
        <strain evidence="1 2">CGMCC 1.12174</strain>
    </source>
</reference>
<organism evidence="1 2">
    <name type="scientific">Flagellimonas taeanensis</name>
    <dbReference type="NCBI Taxonomy" id="1005926"/>
    <lineage>
        <taxon>Bacteria</taxon>
        <taxon>Pseudomonadati</taxon>
        <taxon>Bacteroidota</taxon>
        <taxon>Flavobacteriia</taxon>
        <taxon>Flavobacteriales</taxon>
        <taxon>Flavobacteriaceae</taxon>
        <taxon>Flagellimonas</taxon>
    </lineage>
</organism>
<proteinExistence type="predicted"/>
<dbReference type="EMBL" id="FRAT01000006">
    <property type="protein sequence ID" value="SHL05087.1"/>
    <property type="molecule type" value="Genomic_DNA"/>
</dbReference>
<dbReference type="Proteomes" id="UP000184031">
    <property type="component" value="Unassembled WGS sequence"/>
</dbReference>
<evidence type="ECO:0000313" key="2">
    <source>
        <dbReference type="Proteomes" id="UP000184031"/>
    </source>
</evidence>
<gene>
    <name evidence="1" type="ORF">SAMN05216293_2570</name>
</gene>
<sequence>MVDVRKLLLQDFLDHLYLFQGNIGIQKLVGLHLSLHNFFHKLIYSDKGWIF</sequence>
<accession>A0A1M6XGJ6</accession>
<evidence type="ECO:0000313" key="1">
    <source>
        <dbReference type="EMBL" id="SHL05087.1"/>
    </source>
</evidence>